<dbReference type="InterPro" id="IPR035897">
    <property type="entry name" value="Toll_tir_struct_dom_sf"/>
</dbReference>
<reference evidence="2 3" key="1">
    <citation type="submission" date="2011-11" db="EMBL/GenBank/DDBJ databases">
        <title>Whole genome shotgun sequence of Gordonia araii NBRC 100433.</title>
        <authorList>
            <person name="Yoshida Y."/>
            <person name="Hosoyama A."/>
            <person name="Tsuchikane K."/>
            <person name="Katsumata H."/>
            <person name="Yamazaki S."/>
            <person name="Fujita N."/>
        </authorList>
    </citation>
    <scope>NUCLEOTIDE SEQUENCE [LARGE SCALE GENOMIC DNA]</scope>
    <source>
        <strain evidence="2 3">NBRC 100433</strain>
    </source>
</reference>
<dbReference type="InterPro" id="IPR032675">
    <property type="entry name" value="LRR_dom_sf"/>
</dbReference>
<evidence type="ECO:0000259" key="1">
    <source>
        <dbReference type="PROSITE" id="PS50104"/>
    </source>
</evidence>
<dbReference type="InterPro" id="IPR053139">
    <property type="entry name" value="Surface_bspA-like"/>
</dbReference>
<feature type="domain" description="TIR" evidence="1">
    <location>
        <begin position="22"/>
        <end position="148"/>
    </location>
</feature>
<dbReference type="SUPFAM" id="SSF52200">
    <property type="entry name" value="Toll/Interleukin receptor TIR domain"/>
    <property type="match status" value="1"/>
</dbReference>
<dbReference type="PANTHER" id="PTHR45661">
    <property type="entry name" value="SURFACE ANTIGEN"/>
    <property type="match status" value="1"/>
</dbReference>
<dbReference type="InterPro" id="IPR000157">
    <property type="entry name" value="TIR_dom"/>
</dbReference>
<evidence type="ECO:0000313" key="3">
    <source>
        <dbReference type="Proteomes" id="UP000035088"/>
    </source>
</evidence>
<dbReference type="Proteomes" id="UP000035088">
    <property type="component" value="Unassembled WGS sequence"/>
</dbReference>
<dbReference type="EMBL" id="BAEE01000013">
    <property type="protein sequence ID" value="GAB08566.1"/>
    <property type="molecule type" value="Genomic_DNA"/>
</dbReference>
<name>G7GY91_9ACTN</name>
<dbReference type="PROSITE" id="PS50104">
    <property type="entry name" value="TIR"/>
    <property type="match status" value="1"/>
</dbReference>
<dbReference type="SMART" id="SM00255">
    <property type="entry name" value="TIR"/>
    <property type="match status" value="1"/>
</dbReference>
<gene>
    <name evidence="2" type="ORF">GOARA_013_00100</name>
</gene>
<dbReference type="OrthoDB" id="614750at2"/>
<protein>
    <recommendedName>
        <fullName evidence="1">TIR domain-containing protein</fullName>
    </recommendedName>
</protein>
<dbReference type="SUPFAM" id="SSF52058">
    <property type="entry name" value="L domain-like"/>
    <property type="match status" value="2"/>
</dbReference>
<comment type="caution">
    <text evidence="2">The sequence shown here is derived from an EMBL/GenBank/DDBJ whole genome shotgun (WGS) entry which is preliminary data.</text>
</comment>
<sequence length="528" mass="58758">MTDSTTIPVRAVTDLLEAHEGTEEYLFISYSHVNTDEVYGILHQLQDLKFRFWYDDTMETGEDFRRELHRKIDDCTAVVLFMSKASMNSKYCGMEIITAHQLGKRIYPILLEPDVEVPAPLKLILDTLQHVKAHTGEQRYVDRLIKSLPPETMKRLEIEDGVVLSCEDNGADITVPDGVHSIADDAFRECLQLERVSLPESLRSIGARAFRGCSNLRELSLGPGLETVGHSAFRDCVRLTKVRVQNPKTLFIGRCFENCASLTDVDIPDTCEEIAEASFNSCGSLENFTFPHSLSIVGESAFEDCEKLNNLYLPPALFKIDASAFADCTSLKNVDFPANLSKIGRYGFKGCVSLVKVRLPAGLTYISSDAFRECTALDEYTVEPANRYYKAIDGVLYNKSRSQLVAYPSAKAATSFDIPDSVVTICDWSFTQADNLEYLTVPDSVDDIGEGAFYSAENISEIVLPDSVSRIDDIAFRGCTALRRLVVPDRVWHIGWGAFLDCPNLVVECSPGSFAHRYCEANGIHHAG</sequence>
<dbReference type="Gene3D" id="3.80.10.10">
    <property type="entry name" value="Ribonuclease Inhibitor"/>
    <property type="match status" value="2"/>
</dbReference>
<dbReference type="Gene3D" id="3.40.50.10140">
    <property type="entry name" value="Toll/interleukin-1 receptor homology (TIR) domain"/>
    <property type="match status" value="1"/>
</dbReference>
<evidence type="ECO:0000313" key="2">
    <source>
        <dbReference type="EMBL" id="GAB08566.1"/>
    </source>
</evidence>
<dbReference type="Pfam" id="PF13676">
    <property type="entry name" value="TIR_2"/>
    <property type="match status" value="1"/>
</dbReference>
<dbReference type="STRING" id="1073574.GOARA_013_00100"/>
<dbReference type="AlphaFoldDB" id="G7GY91"/>
<accession>G7GY91</accession>
<dbReference type="PANTHER" id="PTHR45661:SF3">
    <property type="entry name" value="IG-LIKE DOMAIN-CONTAINING PROTEIN"/>
    <property type="match status" value="1"/>
</dbReference>
<dbReference type="RefSeq" id="WP_007320643.1">
    <property type="nucleotide sequence ID" value="NZ_BAEE01000013.1"/>
</dbReference>
<dbReference type="Pfam" id="PF13306">
    <property type="entry name" value="LRR_5"/>
    <property type="match status" value="2"/>
</dbReference>
<organism evidence="2 3">
    <name type="scientific">Gordonia araii NBRC 100433</name>
    <dbReference type="NCBI Taxonomy" id="1073574"/>
    <lineage>
        <taxon>Bacteria</taxon>
        <taxon>Bacillati</taxon>
        <taxon>Actinomycetota</taxon>
        <taxon>Actinomycetes</taxon>
        <taxon>Mycobacteriales</taxon>
        <taxon>Gordoniaceae</taxon>
        <taxon>Gordonia</taxon>
    </lineage>
</organism>
<dbReference type="GO" id="GO:0007165">
    <property type="term" value="P:signal transduction"/>
    <property type="evidence" value="ECO:0007669"/>
    <property type="project" value="InterPro"/>
</dbReference>
<dbReference type="InterPro" id="IPR026906">
    <property type="entry name" value="LRR_5"/>
</dbReference>
<proteinExistence type="predicted"/>
<keyword evidence="3" id="KW-1185">Reference proteome</keyword>